<feature type="transmembrane region" description="Helical" evidence="14">
    <location>
        <begin position="892"/>
        <end position="910"/>
    </location>
</feature>
<dbReference type="OrthoDB" id="1661883at2759"/>
<dbReference type="FunCoup" id="A0A1S3IJV0">
    <property type="interactions" value="2"/>
</dbReference>
<dbReference type="Pfam" id="PF12796">
    <property type="entry name" value="Ank_2"/>
    <property type="match status" value="5"/>
</dbReference>
<dbReference type="GeneID" id="106164709"/>
<sequence length="1245" mass="140047">MTKPPTGPPVHDDNFSGAVCHMRDSPFRILKVAKSGNIEAFERLFYEDESRLFLKDAKGQTVMHHAASKDRIVIMDFILDHGGDINAKDCKGNTPLHVAVELTATASIDYLIYHGADTTILNADLMAPIHYAVDLGNVASLKTVMHHAASKDRIVIMDFILDHGGDINAKDCKGNTPLHVAVELTATASIDYLIYHGADTTILNADLMAPIHYAVDLGNVASLKALISHPEVDIALGGENDGTALHYAAAKDDEKCVELLLEHKAPLCKHDSIGLYPIHVAVKNASAKSVDVLVEHAEKNGYTRSQLMSFMDKKKNMALHSAVNAANLKAVQVCLAAGADIDAQQEDKSTPIHLACAQGAMDMVKLMFEKQPEKKHICIKAKDVNGMTPLHKAAMFDHFELAKYLVEEGAWVDESDKDDRSPLLLAASRYSWRTAVLLLEKKAKITLKDKDNRNFLHLAIANGARLEDFPCQSVMCSTDLKMLLNDKDELGCTPLHYASKEGHLASLGSLLQHGASVIVKNNQKESALHFAAKYGRFNTCLQLLNSPEGHNIINETDQYGKTALHVACCSGHTKVVQLLLQKGALVSGCHMGFTPLHLAAKNGYTQTMKLLLGMHSHLLNLPNSEGNTVLHIAALYGQPAAVSLLLTEEADITHRNNDDMTFFDVAIANKQKEVAHAIVTHKRWHDCMHLRSEYHGCPGMGMIINLPDIFEVVLNQCVTPVGKDIKSKEFHKHYDFSYLQLPMDYVKKLRENGTSYTPLMSLNMMVKHNRVGLLSHPLCLQYLSMKWQAYGGWIHMFVLFLYILFLAALTSHVTYIRPMDHDDPWAHFGVNRTNETRYCSRFCQSLKSGYQVAPFHRIGLLYILVFCALNIIKEIFQVIQQRAKYFIDWVNYMEWILYVTAGIFVGPYIFEINLHYQWECGAIAIFLAWFNLLLHLQRFDVFGIYVVMFLEITKTLIQVFVLFMILIVAFGLCFYILLSEENNRSFVTPEISLFRTIIMMLGEIDSINSFVEPLTDDSPITQHFGGLTVFFVIVFVLLMPILLMNLLIGLAVGDIDTVQRNASLKRLAMQVDLHTELELKLPQRILEWVDKKDLDIYPNSRRNMFKRFWSRVSDTSSNAEGCTSGSSTAVCGRSIHEELQKQKARLKDISSNLDKQHELIRLIVQKMEIKSEADYRDEGVPTNRDPAYALRSNFQWLSSNMREKVAQATVVSKWVRSMSKEENVLDRSKDASSEPTKEEKEEKEK</sequence>
<dbReference type="GO" id="GO:1902495">
    <property type="term" value="C:transmembrane transporter complex"/>
    <property type="evidence" value="ECO:0007669"/>
    <property type="project" value="TreeGrafter"/>
</dbReference>
<evidence type="ECO:0000256" key="5">
    <source>
        <dbReference type="ARBA" id="ARBA00022737"/>
    </source>
</evidence>
<proteinExistence type="predicted"/>
<feature type="repeat" description="ANK" evidence="12">
    <location>
        <begin position="140"/>
        <end position="172"/>
    </location>
</feature>
<keyword evidence="10" id="KW-0325">Glycoprotein</keyword>
<feature type="repeat" description="ANK" evidence="12">
    <location>
        <begin position="240"/>
        <end position="272"/>
    </location>
</feature>
<dbReference type="RefSeq" id="XP_013398161.1">
    <property type="nucleotide sequence ID" value="XM_013542707.1"/>
</dbReference>
<dbReference type="Pfam" id="PF00023">
    <property type="entry name" value="Ank"/>
    <property type="match status" value="2"/>
</dbReference>
<feature type="region of interest" description="Disordered" evidence="13">
    <location>
        <begin position="1219"/>
        <end position="1245"/>
    </location>
</feature>
<keyword evidence="16" id="KW-1185">Reference proteome</keyword>
<keyword evidence="3" id="KW-0716">Sensory transduction</keyword>
<dbReference type="GO" id="GO:0005216">
    <property type="term" value="F:monoatomic ion channel activity"/>
    <property type="evidence" value="ECO:0007669"/>
    <property type="project" value="InterPro"/>
</dbReference>
<evidence type="ECO:0000256" key="7">
    <source>
        <dbReference type="ARBA" id="ARBA00023043"/>
    </source>
</evidence>
<feature type="repeat" description="ANK" evidence="12">
    <location>
        <begin position="385"/>
        <end position="417"/>
    </location>
</feature>
<accession>A0A1S3IJV0</accession>
<keyword evidence="6 14" id="KW-1133">Transmembrane helix</keyword>
<feature type="repeat" description="ANK" evidence="12">
    <location>
        <begin position="490"/>
        <end position="522"/>
    </location>
</feature>
<organism evidence="16 17">
    <name type="scientific">Lingula anatina</name>
    <name type="common">Brachiopod</name>
    <name type="synonym">Lingula unguis</name>
    <dbReference type="NCBI Taxonomy" id="7574"/>
    <lineage>
        <taxon>Eukaryota</taxon>
        <taxon>Metazoa</taxon>
        <taxon>Spiralia</taxon>
        <taxon>Lophotrochozoa</taxon>
        <taxon>Brachiopoda</taxon>
        <taxon>Linguliformea</taxon>
        <taxon>Lingulata</taxon>
        <taxon>Lingulida</taxon>
        <taxon>Linguloidea</taxon>
        <taxon>Lingulidae</taxon>
        <taxon>Lingula</taxon>
    </lineage>
</organism>
<evidence type="ECO:0000259" key="15">
    <source>
        <dbReference type="Pfam" id="PF00520"/>
    </source>
</evidence>
<dbReference type="KEGG" id="lak:106164709"/>
<evidence type="ECO:0000313" key="17">
    <source>
        <dbReference type="RefSeq" id="XP_013398161.1"/>
    </source>
</evidence>
<feature type="repeat" description="ANK" evidence="12">
    <location>
        <begin position="314"/>
        <end position="346"/>
    </location>
</feature>
<gene>
    <name evidence="17" type="primary">LOC106164709</name>
</gene>
<feature type="repeat" description="ANK" evidence="12">
    <location>
        <begin position="58"/>
        <end position="90"/>
    </location>
</feature>
<dbReference type="Gene3D" id="1.25.40.20">
    <property type="entry name" value="Ankyrin repeat-containing domain"/>
    <property type="match status" value="5"/>
</dbReference>
<reference evidence="17" key="1">
    <citation type="submission" date="2025-08" db="UniProtKB">
        <authorList>
            <consortium name="RefSeq"/>
        </authorList>
    </citation>
    <scope>IDENTIFICATION</scope>
    <source>
        <tissue evidence="17">Gonads</tissue>
    </source>
</reference>
<dbReference type="InterPro" id="IPR005821">
    <property type="entry name" value="Ion_trans_dom"/>
</dbReference>
<dbReference type="InterPro" id="IPR036770">
    <property type="entry name" value="Ankyrin_rpt-contain_sf"/>
</dbReference>
<evidence type="ECO:0000256" key="9">
    <source>
        <dbReference type="ARBA" id="ARBA00023136"/>
    </source>
</evidence>
<feature type="repeat" description="ANK" evidence="12">
    <location>
        <begin position="559"/>
        <end position="584"/>
    </location>
</feature>
<evidence type="ECO:0000256" key="4">
    <source>
        <dbReference type="ARBA" id="ARBA00022692"/>
    </source>
</evidence>
<feature type="repeat" description="ANK" evidence="12">
    <location>
        <begin position="625"/>
        <end position="657"/>
    </location>
</feature>
<keyword evidence="4 14" id="KW-0812">Transmembrane</keyword>
<dbReference type="SUPFAM" id="SSF48403">
    <property type="entry name" value="Ankyrin repeat"/>
    <property type="match status" value="3"/>
</dbReference>
<keyword evidence="9 14" id="KW-0472">Membrane</keyword>
<dbReference type="PROSITE" id="PS50088">
    <property type="entry name" value="ANK_REPEAT"/>
    <property type="match status" value="11"/>
</dbReference>
<dbReference type="SMART" id="SM00248">
    <property type="entry name" value="ANK"/>
    <property type="match status" value="17"/>
</dbReference>
<evidence type="ECO:0000256" key="8">
    <source>
        <dbReference type="ARBA" id="ARBA00023065"/>
    </source>
</evidence>
<keyword evidence="8" id="KW-0406">Ion transport</keyword>
<evidence type="ECO:0000256" key="1">
    <source>
        <dbReference type="ARBA" id="ARBA00004141"/>
    </source>
</evidence>
<evidence type="ECO:0000256" key="14">
    <source>
        <dbReference type="SAM" id="Phobius"/>
    </source>
</evidence>
<dbReference type="Pfam" id="PF00520">
    <property type="entry name" value="Ion_trans"/>
    <property type="match status" value="1"/>
</dbReference>
<protein>
    <submittedName>
        <fullName evidence="17">Transient receptor potential cation channel subfamily A member 1-like</fullName>
    </submittedName>
</protein>
<evidence type="ECO:0000256" key="12">
    <source>
        <dbReference type="PROSITE-ProRule" id="PRU00023"/>
    </source>
</evidence>
<evidence type="ECO:0000256" key="13">
    <source>
        <dbReference type="SAM" id="MobiDB-lite"/>
    </source>
</evidence>
<evidence type="ECO:0000256" key="3">
    <source>
        <dbReference type="ARBA" id="ARBA00022606"/>
    </source>
</evidence>
<evidence type="ECO:0000256" key="6">
    <source>
        <dbReference type="ARBA" id="ARBA00022989"/>
    </source>
</evidence>
<dbReference type="AlphaFoldDB" id="A0A1S3IJV0"/>
<dbReference type="InParanoid" id="A0A1S3IJV0"/>
<feature type="transmembrane region" description="Helical" evidence="14">
    <location>
        <begin position="793"/>
        <end position="815"/>
    </location>
</feature>
<dbReference type="PANTHER" id="PTHR47143:SF1">
    <property type="entry name" value="ION_TRANS DOMAIN-CONTAINING PROTEIN"/>
    <property type="match status" value="1"/>
</dbReference>
<feature type="repeat" description="ANK" evidence="12">
    <location>
        <begin position="173"/>
        <end position="205"/>
    </location>
</feature>
<dbReference type="PROSITE" id="PS50297">
    <property type="entry name" value="ANK_REP_REGION"/>
    <property type="match status" value="10"/>
</dbReference>
<name>A0A1S3IJV0_LINAN</name>
<feature type="transmembrane region" description="Helical" evidence="14">
    <location>
        <begin position="916"/>
        <end position="934"/>
    </location>
</feature>
<keyword evidence="2" id="KW-0813">Transport</keyword>
<feature type="transmembrane region" description="Helical" evidence="14">
    <location>
        <begin position="955"/>
        <end position="978"/>
    </location>
</feature>
<comment type="subcellular location">
    <subcellularLocation>
        <location evidence="1">Membrane</location>
        <topology evidence="1">Multi-pass membrane protein</topology>
    </subcellularLocation>
</comment>
<feature type="transmembrane region" description="Helical" evidence="14">
    <location>
        <begin position="1027"/>
        <end position="1052"/>
    </location>
</feature>
<evidence type="ECO:0000256" key="11">
    <source>
        <dbReference type="ARBA" id="ARBA00023303"/>
    </source>
</evidence>
<feature type="domain" description="Ion transport" evidence="15">
    <location>
        <begin position="864"/>
        <end position="1061"/>
    </location>
</feature>
<keyword evidence="7 12" id="KW-0040">ANK repeat</keyword>
<dbReference type="PANTHER" id="PTHR47143">
    <property type="entry name" value="TRANSIENT RECEPTOR POTENTIAL CATION CHANNEL PROTEIN PAINLESS"/>
    <property type="match status" value="1"/>
</dbReference>
<evidence type="ECO:0000256" key="2">
    <source>
        <dbReference type="ARBA" id="ARBA00022448"/>
    </source>
</evidence>
<feature type="repeat" description="ANK" evidence="12">
    <location>
        <begin position="591"/>
        <end position="612"/>
    </location>
</feature>
<dbReference type="InterPro" id="IPR052076">
    <property type="entry name" value="TRP_cation_channel"/>
</dbReference>
<evidence type="ECO:0000313" key="16">
    <source>
        <dbReference type="Proteomes" id="UP000085678"/>
    </source>
</evidence>
<feature type="repeat" description="ANK" evidence="12">
    <location>
        <begin position="91"/>
        <end position="123"/>
    </location>
</feature>
<dbReference type="InterPro" id="IPR002110">
    <property type="entry name" value="Ankyrin_rpt"/>
</dbReference>
<evidence type="ECO:0000256" key="10">
    <source>
        <dbReference type="ARBA" id="ARBA00023180"/>
    </source>
</evidence>
<dbReference type="Proteomes" id="UP000085678">
    <property type="component" value="Unplaced"/>
</dbReference>
<keyword evidence="11" id="KW-0407">Ion channel</keyword>
<feature type="transmembrane region" description="Helical" evidence="14">
    <location>
        <begin position="855"/>
        <end position="872"/>
    </location>
</feature>
<keyword evidence="5" id="KW-0677">Repeat</keyword>